<sequence length="95" mass="10991">MNPTITHNHDEQAFYATQQGYESELTYSRPADDVIDFTHTFVDEHLRNKGIGELLATTGLAYAREQNLRVRTTCSFMKSFVQQHPEYHDLLETQA</sequence>
<dbReference type="RefSeq" id="WP_073108434.1">
    <property type="nucleotide sequence ID" value="NZ_FQYN01000003.1"/>
</dbReference>
<dbReference type="EMBL" id="FQYN01000003">
    <property type="protein sequence ID" value="SHI95228.1"/>
    <property type="molecule type" value="Genomic_DNA"/>
</dbReference>
<dbReference type="InterPro" id="IPR045057">
    <property type="entry name" value="Gcn5-rel_NAT"/>
</dbReference>
<gene>
    <name evidence="2" type="ORF">SAMN02745146_2013</name>
</gene>
<protein>
    <recommendedName>
        <fullName evidence="1">N-acetyltransferase domain-containing protein</fullName>
    </recommendedName>
</protein>
<dbReference type="InterPro" id="IPR016181">
    <property type="entry name" value="Acyl_CoA_acyltransferase"/>
</dbReference>
<dbReference type="PROSITE" id="PS51729">
    <property type="entry name" value="GNAT_YJDJ"/>
    <property type="match status" value="1"/>
</dbReference>
<accession>A0A1M6FBW6</accession>
<dbReference type="SUPFAM" id="SSF55729">
    <property type="entry name" value="Acyl-CoA N-acyltransferases (Nat)"/>
    <property type="match status" value="1"/>
</dbReference>
<evidence type="ECO:0000259" key="1">
    <source>
        <dbReference type="PROSITE" id="PS51729"/>
    </source>
</evidence>
<dbReference type="PANTHER" id="PTHR31435">
    <property type="entry name" value="PROTEIN NATD1"/>
    <property type="match status" value="1"/>
</dbReference>
<dbReference type="PANTHER" id="PTHR31435:SF9">
    <property type="entry name" value="PROTEIN NATD1"/>
    <property type="match status" value="1"/>
</dbReference>
<organism evidence="2 3">
    <name type="scientific">Hymenobacter daecheongensis DSM 21074</name>
    <dbReference type="NCBI Taxonomy" id="1121955"/>
    <lineage>
        <taxon>Bacteria</taxon>
        <taxon>Pseudomonadati</taxon>
        <taxon>Bacteroidota</taxon>
        <taxon>Cytophagia</taxon>
        <taxon>Cytophagales</taxon>
        <taxon>Hymenobacteraceae</taxon>
        <taxon>Hymenobacter</taxon>
    </lineage>
</organism>
<dbReference type="OrthoDB" id="9793389at2"/>
<name>A0A1M6FBW6_9BACT</name>
<dbReference type="Pfam" id="PF14542">
    <property type="entry name" value="Acetyltransf_CG"/>
    <property type="match status" value="1"/>
</dbReference>
<dbReference type="AlphaFoldDB" id="A0A1M6FBW6"/>
<dbReference type="InterPro" id="IPR031165">
    <property type="entry name" value="GNAT_YJDJ"/>
</dbReference>
<dbReference type="CDD" id="cd04301">
    <property type="entry name" value="NAT_SF"/>
    <property type="match status" value="1"/>
</dbReference>
<feature type="domain" description="N-acetyltransferase" evidence="1">
    <location>
        <begin position="6"/>
        <end position="92"/>
    </location>
</feature>
<dbReference type="Gene3D" id="3.40.630.30">
    <property type="match status" value="1"/>
</dbReference>
<keyword evidence="3" id="KW-1185">Reference proteome</keyword>
<evidence type="ECO:0000313" key="2">
    <source>
        <dbReference type="EMBL" id="SHI95228.1"/>
    </source>
</evidence>
<reference evidence="2 3" key="1">
    <citation type="submission" date="2016-11" db="EMBL/GenBank/DDBJ databases">
        <authorList>
            <person name="Jaros S."/>
            <person name="Januszkiewicz K."/>
            <person name="Wedrychowicz H."/>
        </authorList>
    </citation>
    <scope>NUCLEOTIDE SEQUENCE [LARGE SCALE GENOMIC DNA]</scope>
    <source>
        <strain evidence="2 3">DSM 21074</strain>
    </source>
</reference>
<proteinExistence type="predicted"/>
<evidence type="ECO:0000313" key="3">
    <source>
        <dbReference type="Proteomes" id="UP000184418"/>
    </source>
</evidence>
<dbReference type="STRING" id="1121955.SAMN02745146_2013"/>
<dbReference type="Proteomes" id="UP000184418">
    <property type="component" value="Unassembled WGS sequence"/>
</dbReference>